<evidence type="ECO:0000256" key="3">
    <source>
        <dbReference type="ARBA" id="ARBA00023125"/>
    </source>
</evidence>
<keyword evidence="2" id="KW-0680">Restriction system</keyword>
<comment type="similarity">
    <text evidence="1">Belongs to the type-I restriction system S methylase family.</text>
</comment>
<dbReference type="EMBL" id="JRPJ02000001">
    <property type="protein sequence ID" value="TLE12269.1"/>
    <property type="molecule type" value="Genomic_DNA"/>
</dbReference>
<dbReference type="InterPro" id="IPR044946">
    <property type="entry name" value="Restrct_endonuc_typeI_TRD_sf"/>
</dbReference>
<dbReference type="SUPFAM" id="SSF116734">
    <property type="entry name" value="DNA methylase specificity domain"/>
    <property type="match status" value="1"/>
</dbReference>
<evidence type="ECO:0000313" key="5">
    <source>
        <dbReference type="EMBL" id="TLE12269.1"/>
    </source>
</evidence>
<dbReference type="Pfam" id="PF01420">
    <property type="entry name" value="Methylase_S"/>
    <property type="match status" value="1"/>
</dbReference>
<evidence type="ECO:0000259" key="4">
    <source>
        <dbReference type="Pfam" id="PF01420"/>
    </source>
</evidence>
<evidence type="ECO:0000313" key="6">
    <source>
        <dbReference type="Proteomes" id="UP000029857"/>
    </source>
</evidence>
<organism evidence="5 6">
    <name type="scientific">Helicobacter bilis</name>
    <dbReference type="NCBI Taxonomy" id="37372"/>
    <lineage>
        <taxon>Bacteria</taxon>
        <taxon>Pseudomonadati</taxon>
        <taxon>Campylobacterota</taxon>
        <taxon>Epsilonproteobacteria</taxon>
        <taxon>Campylobacterales</taxon>
        <taxon>Helicobacteraceae</taxon>
        <taxon>Helicobacter</taxon>
    </lineage>
</organism>
<gene>
    <name evidence="5" type="ORF">LS79_000300</name>
</gene>
<proteinExistence type="inferred from homology"/>
<evidence type="ECO:0000256" key="2">
    <source>
        <dbReference type="ARBA" id="ARBA00022747"/>
    </source>
</evidence>
<name>A0A4U8UEV2_9HELI</name>
<accession>A0A4U8UEV2</accession>
<dbReference type="Gene3D" id="3.90.220.20">
    <property type="entry name" value="DNA methylase specificity domains"/>
    <property type="match status" value="1"/>
</dbReference>
<protein>
    <recommendedName>
        <fullName evidence="4">Type I restriction modification DNA specificity domain-containing protein</fullName>
    </recommendedName>
</protein>
<keyword evidence="3" id="KW-0238">DNA-binding</keyword>
<dbReference type="Proteomes" id="UP000029857">
    <property type="component" value="Unassembled WGS sequence"/>
</dbReference>
<sequence>MEWKSFKIGELFEINTPKKKFNANAIKFNGKYPYVARGDSNNGIRGYIDEDEAFLNEANTISFGQDTATIFYQTSPYFTGDKIKIFTFKKGELDRYKANFLISVMKKAFMGFSWGSSSFNVENLKNVCVLLPVLPTACHTEPLGEVSNNTESRFFANAQNDKNAQLDFIMNKTTKSNAKAVEIRKQGKAEVSLVNCGFQGESRELPKVVMTADEPKQSPFLAQKPTPSINFNFMESFIKAIEKQHIETLYRFWESKLKAYNAVINGGGG</sequence>
<evidence type="ECO:0000256" key="1">
    <source>
        <dbReference type="ARBA" id="ARBA00010923"/>
    </source>
</evidence>
<comment type="caution">
    <text evidence="5">The sequence shown here is derived from an EMBL/GenBank/DDBJ whole genome shotgun (WGS) entry which is preliminary data.</text>
</comment>
<dbReference type="GO" id="GO:0009307">
    <property type="term" value="P:DNA restriction-modification system"/>
    <property type="evidence" value="ECO:0007669"/>
    <property type="project" value="UniProtKB-KW"/>
</dbReference>
<feature type="domain" description="Type I restriction modification DNA specificity" evidence="4">
    <location>
        <begin position="2"/>
        <end position="135"/>
    </location>
</feature>
<dbReference type="GO" id="GO:0003677">
    <property type="term" value="F:DNA binding"/>
    <property type="evidence" value="ECO:0007669"/>
    <property type="project" value="UniProtKB-KW"/>
</dbReference>
<reference evidence="5 6" key="1">
    <citation type="journal article" date="2014" name="Genome Announc.">
        <title>Draft genome sequences of eight enterohepatic helicobacter species isolated from both laboratory and wild rodents.</title>
        <authorList>
            <person name="Sheh A."/>
            <person name="Shen Z."/>
            <person name="Fox J.G."/>
        </authorList>
    </citation>
    <scope>NUCLEOTIDE SEQUENCE [LARGE SCALE GENOMIC DNA]</scope>
    <source>
        <strain evidence="5 6">ATCC 49320</strain>
    </source>
</reference>
<dbReference type="InterPro" id="IPR000055">
    <property type="entry name" value="Restrct_endonuc_typeI_TRD"/>
</dbReference>
<dbReference type="AlphaFoldDB" id="A0A4U8UEV2"/>